<proteinExistence type="predicted"/>
<evidence type="ECO:0000313" key="2">
    <source>
        <dbReference type="EMBL" id="OAV98541.1"/>
    </source>
</evidence>
<feature type="coiled-coil region" evidence="1">
    <location>
        <begin position="98"/>
        <end position="132"/>
    </location>
</feature>
<evidence type="ECO:0000313" key="4">
    <source>
        <dbReference type="Proteomes" id="UP000005240"/>
    </source>
</evidence>
<dbReference type="Proteomes" id="UP000005240">
    <property type="component" value="Unassembled WGS sequence"/>
</dbReference>
<reference evidence="3 4" key="3">
    <citation type="journal article" date="2017" name="G3 (Bethesda)">
        <title>Comparative analysis highlights variable genome content of wheat rusts and divergence of the mating loci.</title>
        <authorList>
            <person name="Cuomo C.A."/>
            <person name="Bakkeren G."/>
            <person name="Khalil H.B."/>
            <person name="Panwar V."/>
            <person name="Joly D."/>
            <person name="Linning R."/>
            <person name="Sakthikumar S."/>
            <person name="Song X."/>
            <person name="Adiconis X."/>
            <person name="Fan L."/>
            <person name="Goldberg J.M."/>
            <person name="Levin J.Z."/>
            <person name="Young S."/>
            <person name="Zeng Q."/>
            <person name="Anikster Y."/>
            <person name="Bruce M."/>
            <person name="Wang M."/>
            <person name="Yin C."/>
            <person name="McCallum B."/>
            <person name="Szabo L.J."/>
            <person name="Hulbert S."/>
            <person name="Chen X."/>
            <person name="Fellers J.P."/>
        </authorList>
    </citation>
    <scope>NUCLEOTIDE SEQUENCE</scope>
    <source>
        <strain evidence="4">Isolate 1-1 / race 1 (BBBD)</strain>
        <strain evidence="3">isolate 1-1 / race 1 (BBBD)</strain>
    </source>
</reference>
<accession>A0A180H1A6</accession>
<dbReference type="EMBL" id="ADAS02000006">
    <property type="protein sequence ID" value="OAV98541.1"/>
    <property type="molecule type" value="Genomic_DNA"/>
</dbReference>
<reference evidence="2" key="1">
    <citation type="submission" date="2009-11" db="EMBL/GenBank/DDBJ databases">
        <authorList>
            <consortium name="The Broad Institute Genome Sequencing Platform"/>
            <person name="Ward D."/>
            <person name="Feldgarden M."/>
            <person name="Earl A."/>
            <person name="Young S.K."/>
            <person name="Zeng Q."/>
            <person name="Koehrsen M."/>
            <person name="Alvarado L."/>
            <person name="Berlin A."/>
            <person name="Bochicchio J."/>
            <person name="Borenstein D."/>
            <person name="Chapman S.B."/>
            <person name="Chen Z."/>
            <person name="Engels R."/>
            <person name="Freedman E."/>
            <person name="Gellesch M."/>
            <person name="Goldberg J."/>
            <person name="Griggs A."/>
            <person name="Gujja S."/>
            <person name="Heilman E."/>
            <person name="Heiman D."/>
            <person name="Hepburn T."/>
            <person name="Howarth C."/>
            <person name="Jen D."/>
            <person name="Larson L."/>
            <person name="Lewis B."/>
            <person name="Mehta T."/>
            <person name="Park D."/>
            <person name="Pearson M."/>
            <person name="Roberts A."/>
            <person name="Saif S."/>
            <person name="Shea T."/>
            <person name="Shenoy N."/>
            <person name="Sisk P."/>
            <person name="Stolte C."/>
            <person name="Sykes S."/>
            <person name="Thomson T."/>
            <person name="Walk T."/>
            <person name="White J."/>
            <person name="Yandava C."/>
            <person name="Izard J."/>
            <person name="Baranova O.V."/>
            <person name="Blanton J.M."/>
            <person name="Tanner A.C."/>
            <person name="Dewhirst F.E."/>
            <person name="Haas B."/>
            <person name="Nusbaum C."/>
            <person name="Birren B."/>
        </authorList>
    </citation>
    <scope>NUCLEOTIDE SEQUENCE [LARGE SCALE GENOMIC DNA]</scope>
    <source>
        <strain evidence="2">1-1 BBBD Race 1</strain>
    </source>
</reference>
<evidence type="ECO:0000256" key="1">
    <source>
        <dbReference type="SAM" id="Coils"/>
    </source>
</evidence>
<evidence type="ECO:0000313" key="3">
    <source>
        <dbReference type="EnsemblFungi" id="PTTG_25583-t43_1-p1"/>
    </source>
</evidence>
<dbReference type="VEuPathDB" id="FungiDB:PTTG_25583"/>
<reference evidence="3" key="4">
    <citation type="submission" date="2025-05" db="UniProtKB">
        <authorList>
            <consortium name="EnsemblFungi"/>
        </authorList>
    </citation>
    <scope>IDENTIFICATION</scope>
    <source>
        <strain evidence="3">isolate 1-1 / race 1 (BBBD)</strain>
    </source>
</reference>
<dbReference type="AlphaFoldDB" id="A0A180H1A6"/>
<organism evidence="2">
    <name type="scientific">Puccinia triticina (isolate 1-1 / race 1 (BBBD))</name>
    <name type="common">Brown leaf rust fungus</name>
    <dbReference type="NCBI Taxonomy" id="630390"/>
    <lineage>
        <taxon>Eukaryota</taxon>
        <taxon>Fungi</taxon>
        <taxon>Dikarya</taxon>
        <taxon>Basidiomycota</taxon>
        <taxon>Pucciniomycotina</taxon>
        <taxon>Pucciniomycetes</taxon>
        <taxon>Pucciniales</taxon>
        <taxon>Pucciniaceae</taxon>
        <taxon>Puccinia</taxon>
    </lineage>
</organism>
<gene>
    <name evidence="2" type="ORF">PTTG_25583</name>
</gene>
<protein>
    <submittedName>
        <fullName evidence="2 3">Uncharacterized protein</fullName>
    </submittedName>
</protein>
<dbReference type="EnsemblFungi" id="PTTG_25583-t43_1">
    <property type="protein sequence ID" value="PTTG_25583-t43_1-p1"/>
    <property type="gene ID" value="PTTG_25583"/>
</dbReference>
<keyword evidence="1" id="KW-0175">Coiled coil</keyword>
<dbReference type="OrthoDB" id="2503851at2759"/>
<keyword evidence="4" id="KW-1185">Reference proteome</keyword>
<name>A0A180H1A6_PUCT1</name>
<reference evidence="2" key="2">
    <citation type="submission" date="2016-05" db="EMBL/GenBank/DDBJ databases">
        <title>Comparative analysis highlights variable genome content of wheat rusts and divergence of the mating loci.</title>
        <authorList>
            <person name="Cuomo C.A."/>
            <person name="Bakkeren G."/>
            <person name="Szabo L."/>
            <person name="Khalil H."/>
            <person name="Joly D."/>
            <person name="Goldberg J."/>
            <person name="Young S."/>
            <person name="Zeng Q."/>
            <person name="Fellers J."/>
        </authorList>
    </citation>
    <scope>NUCLEOTIDE SEQUENCE [LARGE SCALE GENOMIC DNA]</scope>
    <source>
        <strain evidence="2">1-1 BBBD Race 1</strain>
    </source>
</reference>
<sequence length="218" mass="25426">MRTIIVNRIFPSGPPRLHFSYQLLVIENSSKMPRPPKKKAKKNAEVDEDFTFKNARDSVQQAESSDADDLKNLASIMKVKRTSKAGNQSFENFERKCNKLLETATKHIEQKIDAHEENIARLYGSVEEINEEVEPTEDEARFERIINKNFDTEISYLSRALTDMNAERSDELQIDSELLEQLNTRPEQLAEFSRRMTAECKRGFRMYYENNKFLMTTC</sequence>